<dbReference type="PROSITE" id="PS00903">
    <property type="entry name" value="CYT_DCMP_DEAMINASES_1"/>
    <property type="match status" value="1"/>
</dbReference>
<gene>
    <name evidence="6" type="ORF">KACHI17_09080</name>
</gene>
<dbReference type="AlphaFoldDB" id="A0AAT9GHB7"/>
<dbReference type="CDD" id="cd01283">
    <property type="entry name" value="cytidine_deaminase"/>
    <property type="match status" value="1"/>
</dbReference>
<proteinExistence type="inferred from homology"/>
<dbReference type="GO" id="GO:0055086">
    <property type="term" value="P:nucleobase-containing small molecule metabolic process"/>
    <property type="evidence" value="ECO:0007669"/>
    <property type="project" value="UniProtKB-ARBA"/>
</dbReference>
<dbReference type="Pfam" id="PF00383">
    <property type="entry name" value="dCMP_cyt_deam_1"/>
    <property type="match status" value="1"/>
</dbReference>
<protein>
    <submittedName>
        <fullName evidence="6">Cytidine deaminase</fullName>
    </submittedName>
</protein>
<dbReference type="PANTHER" id="PTHR11644">
    <property type="entry name" value="CYTIDINE DEAMINASE"/>
    <property type="match status" value="1"/>
</dbReference>
<dbReference type="InterPro" id="IPR016192">
    <property type="entry name" value="APOBEC/CMP_deaminase_Zn-bd"/>
</dbReference>
<accession>A0AAT9GHB7</accession>
<dbReference type="InterPro" id="IPR050202">
    <property type="entry name" value="Cyt/Deoxycyt_deaminase"/>
</dbReference>
<dbReference type="GO" id="GO:0042802">
    <property type="term" value="F:identical protein binding"/>
    <property type="evidence" value="ECO:0007669"/>
    <property type="project" value="UniProtKB-ARBA"/>
</dbReference>
<dbReference type="GO" id="GO:0072527">
    <property type="term" value="P:pyrimidine-containing compound metabolic process"/>
    <property type="evidence" value="ECO:0007669"/>
    <property type="project" value="UniProtKB-ARBA"/>
</dbReference>
<dbReference type="PANTHER" id="PTHR11644:SF2">
    <property type="entry name" value="CYTIDINE DEAMINASE"/>
    <property type="match status" value="1"/>
</dbReference>
<feature type="domain" description="CMP/dCMP-type deaminase" evidence="5">
    <location>
        <begin position="21"/>
        <end position="158"/>
    </location>
</feature>
<dbReference type="InterPro" id="IPR002125">
    <property type="entry name" value="CMP_dCMP_dom"/>
</dbReference>
<organism evidence="6">
    <name type="scientific">Sediminibacterium sp. KACHI17</name>
    <dbReference type="NCBI Taxonomy" id="1751071"/>
    <lineage>
        <taxon>Bacteria</taxon>
        <taxon>Pseudomonadati</taxon>
        <taxon>Bacteroidota</taxon>
        <taxon>Chitinophagia</taxon>
        <taxon>Chitinophagales</taxon>
        <taxon>Chitinophagaceae</taxon>
        <taxon>Sediminibacterium</taxon>
    </lineage>
</organism>
<dbReference type="RefSeq" id="WP_353550321.1">
    <property type="nucleotide sequence ID" value="NZ_AP029612.1"/>
</dbReference>
<dbReference type="EMBL" id="AP029612">
    <property type="protein sequence ID" value="BFG70027.1"/>
    <property type="molecule type" value="Genomic_DNA"/>
</dbReference>
<dbReference type="GO" id="GO:0005829">
    <property type="term" value="C:cytosol"/>
    <property type="evidence" value="ECO:0007669"/>
    <property type="project" value="TreeGrafter"/>
</dbReference>
<keyword evidence="4" id="KW-0862">Zinc</keyword>
<keyword evidence="3" id="KW-0378">Hydrolase</keyword>
<comment type="similarity">
    <text evidence="1">Belongs to the cytidine and deoxycytidylate deaminase family.</text>
</comment>
<evidence type="ECO:0000259" key="5">
    <source>
        <dbReference type="PROSITE" id="PS51747"/>
    </source>
</evidence>
<sequence length="161" mass="17344">MNHQQYKLDYEVYADASALKQEDATLLNHAREVTSQAYAPYSAFKVGAVAKLANGALVIGTNQENASFPVGICAERVLLSAAATLHPGVAIESIAISYDNTKGKSNHPISPCGICRQSLHEYELRVKNPIRLILAGLEGNVYVIPQAGSLLPLSFTSEDMK</sequence>
<reference evidence="6" key="1">
    <citation type="submission" date="2024-02" db="EMBL/GenBank/DDBJ databases">
        <title>Sediminibacterium planktonica sp. nov. and Sediminibacterium longus sp. nov., isolated from surface lake and river water.</title>
        <authorList>
            <person name="Watanabe K."/>
            <person name="Takemine S."/>
            <person name="Ishii Y."/>
            <person name="Ogata Y."/>
            <person name="Shindo C."/>
            <person name="Suda W."/>
        </authorList>
    </citation>
    <scope>NUCLEOTIDE SEQUENCE</scope>
    <source>
        <strain evidence="6">KACHI17</strain>
    </source>
</reference>
<dbReference type="InterPro" id="IPR016193">
    <property type="entry name" value="Cytidine_deaminase-like"/>
</dbReference>
<dbReference type="SUPFAM" id="SSF53927">
    <property type="entry name" value="Cytidine deaminase-like"/>
    <property type="match status" value="1"/>
</dbReference>
<dbReference type="Gene3D" id="3.40.140.10">
    <property type="entry name" value="Cytidine Deaminase, domain 2"/>
    <property type="match status" value="1"/>
</dbReference>
<dbReference type="NCBIfam" id="NF004064">
    <property type="entry name" value="PRK05578.1"/>
    <property type="match status" value="1"/>
</dbReference>
<evidence type="ECO:0000256" key="3">
    <source>
        <dbReference type="ARBA" id="ARBA00022801"/>
    </source>
</evidence>
<evidence type="ECO:0000313" key="6">
    <source>
        <dbReference type="EMBL" id="BFG70027.1"/>
    </source>
</evidence>
<dbReference type="GO" id="GO:0008270">
    <property type="term" value="F:zinc ion binding"/>
    <property type="evidence" value="ECO:0007669"/>
    <property type="project" value="InterPro"/>
</dbReference>
<evidence type="ECO:0000256" key="1">
    <source>
        <dbReference type="ARBA" id="ARBA00006576"/>
    </source>
</evidence>
<dbReference type="GO" id="GO:0004126">
    <property type="term" value="F:cytidine deaminase activity"/>
    <property type="evidence" value="ECO:0007669"/>
    <property type="project" value="TreeGrafter"/>
</dbReference>
<evidence type="ECO:0000256" key="2">
    <source>
        <dbReference type="ARBA" id="ARBA00022723"/>
    </source>
</evidence>
<name>A0AAT9GHB7_9BACT</name>
<keyword evidence="2" id="KW-0479">Metal-binding</keyword>
<evidence type="ECO:0000256" key="4">
    <source>
        <dbReference type="ARBA" id="ARBA00022833"/>
    </source>
</evidence>
<dbReference type="PROSITE" id="PS51747">
    <property type="entry name" value="CYT_DCMP_DEAMINASES_2"/>
    <property type="match status" value="1"/>
</dbReference>